<evidence type="ECO:0000256" key="6">
    <source>
        <dbReference type="SAM" id="MobiDB-lite"/>
    </source>
</evidence>
<feature type="region of interest" description="Disordered" evidence="6">
    <location>
        <begin position="126"/>
        <end position="151"/>
    </location>
</feature>
<dbReference type="Gene3D" id="6.10.110.10">
    <property type="match status" value="1"/>
</dbReference>
<evidence type="ECO:0000256" key="3">
    <source>
        <dbReference type="ARBA" id="ARBA00022692"/>
    </source>
</evidence>
<dbReference type="OrthoDB" id="440424at2759"/>
<protein>
    <submittedName>
        <fullName evidence="7">Uncharacterized protein</fullName>
    </submittedName>
</protein>
<reference evidence="7" key="1">
    <citation type="journal article" date="2021" name="Nat. Commun.">
        <title>Genetic determinants of endophytism in the Arabidopsis root mycobiome.</title>
        <authorList>
            <person name="Mesny F."/>
            <person name="Miyauchi S."/>
            <person name="Thiergart T."/>
            <person name="Pickel B."/>
            <person name="Atanasova L."/>
            <person name="Karlsson M."/>
            <person name="Huettel B."/>
            <person name="Barry K.W."/>
            <person name="Haridas S."/>
            <person name="Chen C."/>
            <person name="Bauer D."/>
            <person name="Andreopoulos W."/>
            <person name="Pangilinan J."/>
            <person name="LaButti K."/>
            <person name="Riley R."/>
            <person name="Lipzen A."/>
            <person name="Clum A."/>
            <person name="Drula E."/>
            <person name="Henrissat B."/>
            <person name="Kohler A."/>
            <person name="Grigoriev I.V."/>
            <person name="Martin F.M."/>
            <person name="Hacquard S."/>
        </authorList>
    </citation>
    <scope>NUCLEOTIDE SEQUENCE</scope>
    <source>
        <strain evidence="7">MPI-SDFR-AT-0068</strain>
    </source>
</reference>
<keyword evidence="5" id="KW-0472">Membrane</keyword>
<keyword evidence="4" id="KW-1133">Transmembrane helix</keyword>
<keyword evidence="3" id="KW-0812">Transmembrane</keyword>
<dbReference type="InterPro" id="IPR009311">
    <property type="entry name" value="IFI6/IFI27-like"/>
</dbReference>
<dbReference type="GO" id="GO:0016020">
    <property type="term" value="C:membrane"/>
    <property type="evidence" value="ECO:0007669"/>
    <property type="project" value="UniProtKB-SubCell"/>
</dbReference>
<feature type="compositionally biased region" description="Basic residues" evidence="6">
    <location>
        <begin position="131"/>
        <end position="144"/>
    </location>
</feature>
<name>A0A8K0S607_9HYPO</name>
<proteinExistence type="inferred from homology"/>
<organism evidence="7 8">
    <name type="scientific">Fusarium tricinctum</name>
    <dbReference type="NCBI Taxonomy" id="61284"/>
    <lineage>
        <taxon>Eukaryota</taxon>
        <taxon>Fungi</taxon>
        <taxon>Dikarya</taxon>
        <taxon>Ascomycota</taxon>
        <taxon>Pezizomycotina</taxon>
        <taxon>Sordariomycetes</taxon>
        <taxon>Hypocreomycetidae</taxon>
        <taxon>Hypocreales</taxon>
        <taxon>Nectriaceae</taxon>
        <taxon>Fusarium</taxon>
        <taxon>Fusarium tricinctum species complex</taxon>
    </lineage>
</organism>
<sequence length="151" mass="15515">MIMLGQAKSLVFGVYESSLTFKYCVLTKDSYTQAARKSLNYVRAIPGASAAMATTVSKDQDTVISSALKLIGFGKKGISGKSLAAGMHSEIGNATAKGPFASLQSCGAEGYGVNVMNSIVRGTSTAAGLGKKTKHGKNGSKKGKGSPNNTK</sequence>
<evidence type="ECO:0000256" key="1">
    <source>
        <dbReference type="ARBA" id="ARBA00004141"/>
    </source>
</evidence>
<dbReference type="InterPro" id="IPR038213">
    <property type="entry name" value="IFI6/IFI27-like_sf"/>
</dbReference>
<evidence type="ECO:0000256" key="4">
    <source>
        <dbReference type="ARBA" id="ARBA00022989"/>
    </source>
</evidence>
<evidence type="ECO:0000313" key="7">
    <source>
        <dbReference type="EMBL" id="KAH7252499.1"/>
    </source>
</evidence>
<comment type="caution">
    <text evidence="7">The sequence shown here is derived from an EMBL/GenBank/DDBJ whole genome shotgun (WGS) entry which is preliminary data.</text>
</comment>
<evidence type="ECO:0000313" key="8">
    <source>
        <dbReference type="Proteomes" id="UP000813427"/>
    </source>
</evidence>
<comment type="similarity">
    <text evidence="2">Belongs to the IFI6/IFI27 family.</text>
</comment>
<comment type="subcellular location">
    <subcellularLocation>
        <location evidence="1">Membrane</location>
        <topology evidence="1">Multi-pass membrane protein</topology>
    </subcellularLocation>
</comment>
<dbReference type="Pfam" id="PF06140">
    <property type="entry name" value="Ifi-6-16"/>
    <property type="match status" value="1"/>
</dbReference>
<keyword evidence="8" id="KW-1185">Reference proteome</keyword>
<evidence type="ECO:0000256" key="5">
    <source>
        <dbReference type="ARBA" id="ARBA00023136"/>
    </source>
</evidence>
<gene>
    <name evidence="7" type="ORF">BKA59DRAFT_510599</name>
</gene>
<accession>A0A8K0S607</accession>
<dbReference type="EMBL" id="JAGPXF010000003">
    <property type="protein sequence ID" value="KAH7252499.1"/>
    <property type="molecule type" value="Genomic_DNA"/>
</dbReference>
<dbReference type="Proteomes" id="UP000813427">
    <property type="component" value="Unassembled WGS sequence"/>
</dbReference>
<dbReference type="AlphaFoldDB" id="A0A8K0S607"/>
<evidence type="ECO:0000256" key="2">
    <source>
        <dbReference type="ARBA" id="ARBA00007262"/>
    </source>
</evidence>